<dbReference type="EMBL" id="JTJC03000006">
    <property type="protein sequence ID" value="NHC36810.1"/>
    <property type="molecule type" value="Genomic_DNA"/>
</dbReference>
<dbReference type="Pfam" id="PF01568">
    <property type="entry name" value="Molydop_binding"/>
    <property type="match status" value="1"/>
</dbReference>
<dbReference type="Gene3D" id="3.40.228.10">
    <property type="entry name" value="Dimethylsulfoxide Reductase, domain 2"/>
    <property type="match status" value="1"/>
</dbReference>
<keyword evidence="10" id="KW-0534">Nitrate assimilation</keyword>
<keyword evidence="9" id="KW-0411">Iron-sulfur</keyword>
<keyword evidence="4" id="KW-0004">4Fe-4S</keyword>
<keyword evidence="7" id="KW-0560">Oxidoreductase</keyword>
<evidence type="ECO:0000256" key="1">
    <source>
        <dbReference type="ARBA" id="ARBA00001942"/>
    </source>
</evidence>
<gene>
    <name evidence="12" type="ORF">QH73_0019580</name>
</gene>
<dbReference type="Gene3D" id="2.40.40.20">
    <property type="match status" value="1"/>
</dbReference>
<comment type="caution">
    <text evidence="12">The sequence shown here is derived from an EMBL/GenBank/DDBJ whole genome shotgun (WGS) entry which is preliminary data.</text>
</comment>
<evidence type="ECO:0000256" key="9">
    <source>
        <dbReference type="ARBA" id="ARBA00023014"/>
    </source>
</evidence>
<comment type="similarity">
    <text evidence="3">Belongs to the prokaryotic molybdopterin-containing oxidoreductase family. NasA/NapA/NarB subfamily.</text>
</comment>
<evidence type="ECO:0000259" key="11">
    <source>
        <dbReference type="PROSITE" id="PS51669"/>
    </source>
</evidence>
<dbReference type="InterPro" id="IPR006657">
    <property type="entry name" value="MoPterin_dinucl-bd_dom"/>
</dbReference>
<feature type="domain" description="4Fe-4S Mo/W bis-MGD-type" evidence="11">
    <location>
        <begin position="2"/>
        <end position="70"/>
    </location>
</feature>
<reference evidence="12 13" key="1">
    <citation type="journal article" date="2015" name="Genome Announc.">
        <title>Draft Genome Sequence of the Terrestrial Cyanobacterium Scytonema millei VB511283, Isolated from Eastern India.</title>
        <authorList>
            <person name="Sen D."/>
            <person name="Chandrababunaidu M.M."/>
            <person name="Singh D."/>
            <person name="Sanghi N."/>
            <person name="Ghorai A."/>
            <person name="Mishra G.P."/>
            <person name="Madduluri M."/>
            <person name="Adhikary S.P."/>
            <person name="Tripathy S."/>
        </authorList>
    </citation>
    <scope>NUCLEOTIDE SEQUENCE [LARGE SCALE GENOMIC DNA]</scope>
    <source>
        <strain evidence="12 13">VB511283</strain>
    </source>
</reference>
<evidence type="ECO:0000256" key="3">
    <source>
        <dbReference type="ARBA" id="ARBA00008747"/>
    </source>
</evidence>
<dbReference type="Proteomes" id="UP000031532">
    <property type="component" value="Unassembled WGS sequence"/>
</dbReference>
<evidence type="ECO:0000256" key="4">
    <source>
        <dbReference type="ARBA" id="ARBA00022485"/>
    </source>
</evidence>
<dbReference type="InterPro" id="IPR006963">
    <property type="entry name" value="Mopterin_OxRdtase_4Fe-4S_dom"/>
</dbReference>
<evidence type="ECO:0000313" key="12">
    <source>
        <dbReference type="EMBL" id="NHC36810.1"/>
    </source>
</evidence>
<evidence type="ECO:0000256" key="2">
    <source>
        <dbReference type="ARBA" id="ARBA00001966"/>
    </source>
</evidence>
<comment type="cofactor">
    <cofactor evidence="1">
        <name>Mo-bis(molybdopterin guanine dinucleotide)</name>
        <dbReference type="ChEBI" id="CHEBI:60539"/>
    </cofactor>
</comment>
<comment type="cofactor">
    <cofactor evidence="2">
        <name>[4Fe-4S] cluster</name>
        <dbReference type="ChEBI" id="CHEBI:49883"/>
    </cofactor>
</comment>
<dbReference type="SUPFAM" id="SSF53706">
    <property type="entry name" value="Formate dehydrogenase/DMSO reductase, domains 1-3"/>
    <property type="match status" value="1"/>
</dbReference>
<dbReference type="Pfam" id="PF00384">
    <property type="entry name" value="Molybdopterin"/>
    <property type="match status" value="1"/>
</dbReference>
<evidence type="ECO:0000256" key="7">
    <source>
        <dbReference type="ARBA" id="ARBA00023002"/>
    </source>
</evidence>
<dbReference type="FunFam" id="3.40.228.10:FF:000002">
    <property type="entry name" value="Formate dehydrogenase subunit alpha"/>
    <property type="match status" value="1"/>
</dbReference>
<organism evidence="12 13">
    <name type="scientific">Scytonema millei VB511283</name>
    <dbReference type="NCBI Taxonomy" id="1245923"/>
    <lineage>
        <taxon>Bacteria</taxon>
        <taxon>Bacillati</taxon>
        <taxon>Cyanobacteriota</taxon>
        <taxon>Cyanophyceae</taxon>
        <taxon>Nostocales</taxon>
        <taxon>Scytonemataceae</taxon>
        <taxon>Scytonema</taxon>
    </lineage>
</organism>
<dbReference type="GO" id="GO:0043546">
    <property type="term" value="F:molybdopterin cofactor binding"/>
    <property type="evidence" value="ECO:0007669"/>
    <property type="project" value="InterPro"/>
</dbReference>
<dbReference type="CDD" id="cd02791">
    <property type="entry name" value="MopB_CT_Nitrate-R-NapA-like"/>
    <property type="match status" value="1"/>
</dbReference>
<name>A0A9X5I662_9CYAN</name>
<dbReference type="Gene3D" id="2.20.25.90">
    <property type="entry name" value="ADC-like domains"/>
    <property type="match status" value="1"/>
</dbReference>
<dbReference type="RefSeq" id="WP_039714137.1">
    <property type="nucleotide sequence ID" value="NZ_JTJC03000006.1"/>
</dbReference>
<dbReference type="GO" id="GO:0016020">
    <property type="term" value="C:membrane"/>
    <property type="evidence" value="ECO:0007669"/>
    <property type="project" value="TreeGrafter"/>
</dbReference>
<dbReference type="Gene3D" id="3.40.50.740">
    <property type="match status" value="1"/>
</dbReference>
<dbReference type="SUPFAM" id="SSF50692">
    <property type="entry name" value="ADC-like"/>
    <property type="match status" value="1"/>
</dbReference>
<dbReference type="PANTHER" id="PTHR43105:SF9">
    <property type="entry name" value="NADPH-FE(3+) OXIDOREDUCTASE SUBUNIT ALPHA"/>
    <property type="match status" value="1"/>
</dbReference>
<dbReference type="GO" id="GO:0046872">
    <property type="term" value="F:metal ion binding"/>
    <property type="evidence" value="ECO:0007669"/>
    <property type="project" value="UniProtKB-KW"/>
</dbReference>
<dbReference type="InterPro" id="IPR041957">
    <property type="entry name" value="CT_Nitrate-R-NapA-like"/>
</dbReference>
<dbReference type="Pfam" id="PF04879">
    <property type="entry name" value="Molybdop_Fe4S4"/>
    <property type="match status" value="1"/>
</dbReference>
<evidence type="ECO:0000256" key="5">
    <source>
        <dbReference type="ARBA" id="ARBA00022505"/>
    </source>
</evidence>
<evidence type="ECO:0000313" key="13">
    <source>
        <dbReference type="Proteomes" id="UP000031532"/>
    </source>
</evidence>
<proteinExistence type="inferred from homology"/>
<dbReference type="GO" id="GO:0051539">
    <property type="term" value="F:4 iron, 4 sulfur cluster binding"/>
    <property type="evidence" value="ECO:0007669"/>
    <property type="project" value="UniProtKB-KW"/>
</dbReference>
<keyword evidence="8" id="KW-0408">Iron</keyword>
<dbReference type="OrthoDB" id="9805142at2"/>
<dbReference type="SMART" id="SM00926">
    <property type="entry name" value="Molybdop_Fe4S4"/>
    <property type="match status" value="1"/>
</dbReference>
<keyword evidence="5" id="KW-0500">Molybdenum</keyword>
<dbReference type="InterPro" id="IPR009010">
    <property type="entry name" value="Asp_de-COase-like_dom_sf"/>
</dbReference>
<dbReference type="GO" id="GO:0016491">
    <property type="term" value="F:oxidoreductase activity"/>
    <property type="evidence" value="ECO:0007669"/>
    <property type="project" value="UniProtKB-KW"/>
</dbReference>
<dbReference type="AlphaFoldDB" id="A0A9X5I662"/>
<sequence length="738" mass="81419">MTDSTKTLCPYCGVGCGLEVSPPAAAGKATNRDSQGNPVWKVRGDKAHPSSQGMVCVKGATIAEAIAKSRLRYPMVRDALNEEFRQVSWEEAFEKIVNRIQAVRQTQGADAICMYGSGQFQTEDYYIAQKLMKGCLGTNNFDANSRLCMSSAVSGYIQSFGADGPPCCYEDLEQTDCAFLIGTNTAECHPIIFNRLNKYCKQNRNVKMVVVDPRHTTTAEAADLHLAIHPGTDIDLLNGIAHLLMRWGCIDLDFIEDCTSNFPAYAETIQHYTPEMVAQKCGISAADLETAARYWKESKRVLSMWSMGVNQSSEGTAKVRTIINLHLMTGQIGKPGAGPFSLTGQPNAMGGREAGGLAHLLPGYRSVKNPQHRAELEGVWGVPAGSISPYMGRTAWEMITGLESEEVGVLWIAATNPAVSMPDLERTKAALLRSPFTIYQDAYYPTETAAYAHVLLPAAQWSEKTGVMTNSERCVTLCSAFRQPPGEAKADWEIFAEVGRRLGFTEQFAFSAATQVYAEFTKITRDRPCDMSGLSHERLRAEGPQQWPCPESELGKSDRHEKAKRLYTDFKFHTPDGRAKFAAYHSRGLAEPPDPKYPYVLTNGRLYGHWHTQTRTGRIEKIQQMHPNPFIEIHPRDAATLRINNDDWVEVRSRRGKAKFPAKVTKAIAPGTVFVPMHWGALWAEQAEANALTHPEACPDSGQPELKACAVQLVPLSSSLFSAQEVEQYDPAPSPISV</sequence>
<dbReference type="InterPro" id="IPR006656">
    <property type="entry name" value="Mopterin_OxRdtase"/>
</dbReference>
<evidence type="ECO:0000256" key="10">
    <source>
        <dbReference type="ARBA" id="ARBA00023063"/>
    </source>
</evidence>
<keyword evidence="6" id="KW-0479">Metal-binding</keyword>
<dbReference type="PANTHER" id="PTHR43105">
    <property type="entry name" value="RESPIRATORY NITRATE REDUCTASE"/>
    <property type="match status" value="1"/>
</dbReference>
<dbReference type="PROSITE" id="PS51669">
    <property type="entry name" value="4FE4S_MOW_BIS_MGD"/>
    <property type="match status" value="1"/>
</dbReference>
<keyword evidence="13" id="KW-1185">Reference proteome</keyword>
<protein>
    <submittedName>
        <fullName evidence="12">Nitrate reductase</fullName>
    </submittedName>
</protein>
<accession>A0A9X5I662</accession>
<dbReference type="CDD" id="cd02754">
    <property type="entry name" value="MopB_Nitrate-R-NapA-like"/>
    <property type="match status" value="1"/>
</dbReference>
<dbReference type="GO" id="GO:0042128">
    <property type="term" value="P:nitrate assimilation"/>
    <property type="evidence" value="ECO:0007669"/>
    <property type="project" value="UniProtKB-KW"/>
</dbReference>
<dbReference type="FunFam" id="2.40.40.20:FF:000005">
    <property type="entry name" value="Periplasmic nitrate reductase"/>
    <property type="match status" value="1"/>
</dbReference>
<evidence type="ECO:0000256" key="8">
    <source>
        <dbReference type="ARBA" id="ARBA00023004"/>
    </source>
</evidence>
<evidence type="ECO:0000256" key="6">
    <source>
        <dbReference type="ARBA" id="ARBA00022723"/>
    </source>
</evidence>
<dbReference type="InterPro" id="IPR050123">
    <property type="entry name" value="Prok_molybdopt-oxidoreductase"/>
</dbReference>